<proteinExistence type="predicted"/>
<evidence type="ECO:0000313" key="1">
    <source>
        <dbReference type="EMBL" id="CAB4867597.1"/>
    </source>
</evidence>
<name>A0A6J7DA44_9ZZZZ</name>
<dbReference type="AlphaFoldDB" id="A0A6J7DA44"/>
<protein>
    <submittedName>
        <fullName evidence="1">Unannotated protein</fullName>
    </submittedName>
</protein>
<accession>A0A6J7DA44</accession>
<reference evidence="1" key="1">
    <citation type="submission" date="2020-05" db="EMBL/GenBank/DDBJ databases">
        <authorList>
            <person name="Chiriac C."/>
            <person name="Salcher M."/>
            <person name="Ghai R."/>
            <person name="Kavagutti S V."/>
        </authorList>
    </citation>
    <scope>NUCLEOTIDE SEQUENCE</scope>
</reference>
<dbReference type="EMBL" id="CAFBLQ010000045">
    <property type="protein sequence ID" value="CAB4867597.1"/>
    <property type="molecule type" value="Genomic_DNA"/>
</dbReference>
<gene>
    <name evidence="1" type="ORF">UFOPK3423_00563</name>
</gene>
<sequence length="73" mass="7568">MLAIIRYPIHAEVLELGFADGLACCDPRHAGDGRGVVTEVIALLENGQQEDGSVILPEALTTFGAPSVLPPAA</sequence>
<organism evidence="1">
    <name type="scientific">freshwater metagenome</name>
    <dbReference type="NCBI Taxonomy" id="449393"/>
    <lineage>
        <taxon>unclassified sequences</taxon>
        <taxon>metagenomes</taxon>
        <taxon>ecological metagenomes</taxon>
    </lineage>
</organism>